<keyword evidence="4" id="KW-1185">Reference proteome</keyword>
<evidence type="ECO:0000313" key="4">
    <source>
        <dbReference type="Proteomes" id="UP001139366"/>
    </source>
</evidence>
<dbReference type="GO" id="GO:0008897">
    <property type="term" value="F:holo-[acyl-carrier-protein] synthase activity"/>
    <property type="evidence" value="ECO:0007669"/>
    <property type="project" value="InterPro"/>
</dbReference>
<reference evidence="3 4" key="1">
    <citation type="journal article" date="2023" name="Antonie Van Leeuwenhoek">
        <title>Flavobacterium potami sp. nov., a multi-metal resistance genes harbouring bacterium isolated from shallow river silt.</title>
        <authorList>
            <person name="Li S."/>
            <person name="Mao S."/>
            <person name="Mu W."/>
            <person name="Guo B."/>
            <person name="Li C."/>
            <person name="Zhu Q."/>
            <person name="Hou X."/>
            <person name="Zhao Y."/>
            <person name="Wei S."/>
            <person name="Liu H."/>
            <person name="Liu A."/>
        </authorList>
    </citation>
    <scope>NUCLEOTIDE SEQUENCE [LARGE SCALE GENOMIC DNA]</scope>
    <source>
        <strain evidence="3 4">17A</strain>
    </source>
</reference>
<sequence length="167" mass="19461">MIGNDIVDLAQSRLESRWSRKGLIEKLFTPTEQQLIKNHNDSEIMVWLLWSMKEAAYKIYNRQTKIREFSPQKLICSLNSLNDTIAFGEVSCLQNKYYTKTVITTENIHTIAVNDFNDLNNTIEIDVKNKQIIKDQFGIPYLKISSSIFKDISISHHGRYEKVVTFQ</sequence>
<gene>
    <name evidence="3" type="ORF">K6T82_11950</name>
</gene>
<dbReference type="AlphaFoldDB" id="A0A9X1KQH8"/>
<feature type="domain" description="4'-phosphopantetheinyl transferase" evidence="2">
    <location>
        <begin position="2"/>
        <end position="66"/>
    </location>
</feature>
<comment type="caution">
    <text evidence="3">The sequence shown here is derived from an EMBL/GenBank/DDBJ whole genome shotgun (WGS) entry which is preliminary data.</text>
</comment>
<dbReference type="EMBL" id="JAINUY010000003">
    <property type="protein sequence ID" value="MBZ4035484.1"/>
    <property type="molecule type" value="Genomic_DNA"/>
</dbReference>
<dbReference type="Pfam" id="PF01648">
    <property type="entry name" value="ACPS"/>
    <property type="match status" value="1"/>
</dbReference>
<name>A0A9X1KQH8_9FLAO</name>
<accession>A0A9X1KQH8</accession>
<dbReference type="InterPro" id="IPR037143">
    <property type="entry name" value="4-PPantetheinyl_Trfase_dom_sf"/>
</dbReference>
<dbReference type="Proteomes" id="UP001139366">
    <property type="component" value="Unassembled WGS sequence"/>
</dbReference>
<dbReference type="SUPFAM" id="SSF56214">
    <property type="entry name" value="4'-phosphopantetheinyl transferase"/>
    <property type="match status" value="1"/>
</dbReference>
<keyword evidence="1 3" id="KW-0808">Transferase</keyword>
<proteinExistence type="predicted"/>
<dbReference type="Gene3D" id="3.90.470.20">
    <property type="entry name" value="4'-phosphopantetheinyl transferase domain"/>
    <property type="match status" value="1"/>
</dbReference>
<dbReference type="RefSeq" id="WP_223706108.1">
    <property type="nucleotide sequence ID" value="NZ_JAINUY010000003.1"/>
</dbReference>
<evidence type="ECO:0000313" key="3">
    <source>
        <dbReference type="EMBL" id="MBZ4035484.1"/>
    </source>
</evidence>
<protein>
    <submittedName>
        <fullName evidence="3">4'-phosphopantetheinyl transferase superfamily protein</fullName>
    </submittedName>
</protein>
<organism evidence="3 4">
    <name type="scientific">Flavobacterium potami</name>
    <dbReference type="NCBI Taxonomy" id="2872310"/>
    <lineage>
        <taxon>Bacteria</taxon>
        <taxon>Pseudomonadati</taxon>
        <taxon>Bacteroidota</taxon>
        <taxon>Flavobacteriia</taxon>
        <taxon>Flavobacteriales</taxon>
        <taxon>Flavobacteriaceae</taxon>
        <taxon>Flavobacterium</taxon>
    </lineage>
</organism>
<dbReference type="GO" id="GO:0000287">
    <property type="term" value="F:magnesium ion binding"/>
    <property type="evidence" value="ECO:0007669"/>
    <property type="project" value="InterPro"/>
</dbReference>
<dbReference type="InterPro" id="IPR008278">
    <property type="entry name" value="4-PPantetheinyl_Trfase_dom"/>
</dbReference>
<evidence type="ECO:0000256" key="1">
    <source>
        <dbReference type="ARBA" id="ARBA00022679"/>
    </source>
</evidence>
<evidence type="ECO:0000259" key="2">
    <source>
        <dbReference type="Pfam" id="PF01648"/>
    </source>
</evidence>